<organism evidence="1 2">
    <name type="scientific">Zingiber officinale</name>
    <name type="common">Ginger</name>
    <name type="synonym">Amomum zingiber</name>
    <dbReference type="NCBI Taxonomy" id="94328"/>
    <lineage>
        <taxon>Eukaryota</taxon>
        <taxon>Viridiplantae</taxon>
        <taxon>Streptophyta</taxon>
        <taxon>Embryophyta</taxon>
        <taxon>Tracheophyta</taxon>
        <taxon>Spermatophyta</taxon>
        <taxon>Magnoliopsida</taxon>
        <taxon>Liliopsida</taxon>
        <taxon>Zingiberales</taxon>
        <taxon>Zingiberaceae</taxon>
        <taxon>Zingiber</taxon>
    </lineage>
</organism>
<evidence type="ECO:0000313" key="1">
    <source>
        <dbReference type="EMBL" id="KAG6485585.1"/>
    </source>
</evidence>
<keyword evidence="2" id="KW-1185">Reference proteome</keyword>
<gene>
    <name evidence="1" type="ORF">ZIOFF_054148</name>
</gene>
<dbReference type="EMBL" id="JACMSC010000015">
    <property type="protein sequence ID" value="KAG6485585.1"/>
    <property type="molecule type" value="Genomic_DNA"/>
</dbReference>
<accession>A0A8J5KQU5</accession>
<dbReference type="Proteomes" id="UP000734854">
    <property type="component" value="Unassembled WGS sequence"/>
</dbReference>
<reference evidence="1 2" key="1">
    <citation type="submission" date="2020-08" db="EMBL/GenBank/DDBJ databases">
        <title>Plant Genome Project.</title>
        <authorList>
            <person name="Zhang R.-G."/>
        </authorList>
    </citation>
    <scope>NUCLEOTIDE SEQUENCE [LARGE SCALE GENOMIC DNA]</scope>
    <source>
        <tissue evidence="1">Rhizome</tissue>
    </source>
</reference>
<dbReference type="AlphaFoldDB" id="A0A8J5KQU5"/>
<sequence>MEDHNGEGRYLLLSIESIDPPPVPASIGLGFVVASVAIVRSRSLKPLSDAIKLADSAISGTTALQVLHSPSPRSLLLASKALVKGYKATKRFVPAGFRPKVPSAIAARLKACLGAVSLLKHTSSPLLADGSSGIGVLKGGYKISKNCAKVLEGVVGLQLNSALREGIDALGLIVRATTVGKEIKRWILIERSKRRRMERLFLRGNLRPGARLSYKRSNFEGFHLIGGDFDAVRLPAMEGALINEMDLHKSLSELLCLSIPNRFVNPKSRKVLLWVHEYIRHVDTNVTNLMGKTD</sequence>
<evidence type="ECO:0000313" key="2">
    <source>
        <dbReference type="Proteomes" id="UP000734854"/>
    </source>
</evidence>
<proteinExistence type="predicted"/>
<name>A0A8J5KQU5_ZINOF</name>
<comment type="caution">
    <text evidence="1">The sequence shown here is derived from an EMBL/GenBank/DDBJ whole genome shotgun (WGS) entry which is preliminary data.</text>
</comment>
<protein>
    <submittedName>
        <fullName evidence="1">Uncharacterized protein</fullName>
    </submittedName>
</protein>